<feature type="binding site" evidence="11">
    <location>
        <begin position="53"/>
        <end position="59"/>
    </location>
    <ligand>
        <name>substrate</name>
    </ligand>
</feature>
<comment type="catalytic activity">
    <reaction evidence="13">
        <text>2'-deoxycytidine + H2O + H(+) = 2'-deoxyuridine + NH4(+)</text>
        <dbReference type="Rhea" id="RHEA:13433"/>
        <dbReference type="ChEBI" id="CHEBI:15377"/>
        <dbReference type="ChEBI" id="CHEBI:15378"/>
        <dbReference type="ChEBI" id="CHEBI:15698"/>
        <dbReference type="ChEBI" id="CHEBI:16450"/>
        <dbReference type="ChEBI" id="CHEBI:28938"/>
        <dbReference type="EC" id="3.5.4.5"/>
    </reaction>
</comment>
<dbReference type="GO" id="GO:0072527">
    <property type="term" value="P:pyrimidine-containing compound metabolic process"/>
    <property type="evidence" value="ECO:0007669"/>
    <property type="project" value="UniProtKB-ARBA"/>
</dbReference>
<evidence type="ECO:0000313" key="15">
    <source>
        <dbReference type="Ensembl" id="ENSCSEP00000008001.1"/>
    </source>
</evidence>
<dbReference type="SUPFAM" id="SSF53927">
    <property type="entry name" value="Cytidine deaminase-like"/>
    <property type="match status" value="1"/>
</dbReference>
<dbReference type="NCBIfam" id="TIGR01354">
    <property type="entry name" value="cyt_deam_tetra"/>
    <property type="match status" value="1"/>
</dbReference>
<dbReference type="Proteomes" id="UP000265120">
    <property type="component" value="Chromosome 11"/>
</dbReference>
<evidence type="ECO:0000256" key="4">
    <source>
        <dbReference type="ARBA" id="ARBA00012783"/>
    </source>
</evidence>
<dbReference type="EC" id="3.5.4.5" evidence="4 13"/>
<comment type="similarity">
    <text evidence="3 13">Belongs to the cytidine and deoxycytidylate deaminase family.</text>
</comment>
<dbReference type="PROSITE" id="PS51747">
    <property type="entry name" value="CYT_DCMP_DEAMINASES_2"/>
    <property type="match status" value="1"/>
</dbReference>
<dbReference type="AlphaFoldDB" id="A0A3P8V4D7"/>
<reference evidence="15 16" key="1">
    <citation type="journal article" date="2014" name="Nat. Genet.">
        <title>Whole-genome sequence of a flatfish provides insights into ZW sex chromosome evolution and adaptation to a benthic lifestyle.</title>
        <authorList>
            <person name="Chen S."/>
            <person name="Zhang G."/>
            <person name="Shao C."/>
            <person name="Huang Q."/>
            <person name="Liu G."/>
            <person name="Zhang P."/>
            <person name="Song W."/>
            <person name="An N."/>
            <person name="Chalopin D."/>
            <person name="Volff J.N."/>
            <person name="Hong Y."/>
            <person name="Li Q."/>
            <person name="Sha Z."/>
            <person name="Zhou H."/>
            <person name="Xie M."/>
            <person name="Yu Q."/>
            <person name="Liu Y."/>
            <person name="Xiang H."/>
            <person name="Wang N."/>
            <person name="Wu K."/>
            <person name="Yang C."/>
            <person name="Zhou Q."/>
            <person name="Liao X."/>
            <person name="Yang L."/>
            <person name="Hu Q."/>
            <person name="Zhang J."/>
            <person name="Meng L."/>
            <person name="Jin L."/>
            <person name="Tian Y."/>
            <person name="Lian J."/>
            <person name="Yang J."/>
            <person name="Miao G."/>
            <person name="Liu S."/>
            <person name="Liang Z."/>
            <person name="Yan F."/>
            <person name="Li Y."/>
            <person name="Sun B."/>
            <person name="Zhang H."/>
            <person name="Zhang J."/>
            <person name="Zhu Y."/>
            <person name="Du M."/>
            <person name="Zhao Y."/>
            <person name="Schartl M."/>
            <person name="Tang Q."/>
            <person name="Wang J."/>
        </authorList>
    </citation>
    <scope>NUCLEOTIDE SEQUENCE</scope>
</reference>
<evidence type="ECO:0000259" key="14">
    <source>
        <dbReference type="PROSITE" id="PS51747"/>
    </source>
</evidence>
<keyword evidence="5 12" id="KW-0479">Metal-binding</keyword>
<evidence type="ECO:0000256" key="8">
    <source>
        <dbReference type="ARBA" id="ARBA00032005"/>
    </source>
</evidence>
<dbReference type="FunFam" id="3.40.140.10:FF:000008">
    <property type="entry name" value="Cytidine deaminase"/>
    <property type="match status" value="1"/>
</dbReference>
<sequence>MDVKQPSQLPQETIEKLIRQSHEAKTHAYCVYSKFRVGAAVLTEDDRVFTGCNVENACYNLGICAERTAMSKAVSEGYSNFKAIAIASDLEDQFISPCGGCRQFMREFGTNWEVYLTKLDNSYMMRTVDQLLPISFGPDDLSMKKVIPDEN</sequence>
<feature type="binding site" evidence="12">
    <location>
        <position position="64"/>
    </location>
    <ligand>
        <name>Zn(2+)</name>
        <dbReference type="ChEBI" id="CHEBI:29105"/>
        <note>catalytic</note>
    </ligand>
</feature>
<evidence type="ECO:0000313" key="16">
    <source>
        <dbReference type="Proteomes" id="UP000265120"/>
    </source>
</evidence>
<dbReference type="Ensembl" id="ENSCSET00000008087.1">
    <property type="protein sequence ID" value="ENSCSEP00000008001.1"/>
    <property type="gene ID" value="ENSCSEG00000005144.1"/>
</dbReference>
<organism evidence="15 16">
    <name type="scientific">Cynoglossus semilaevis</name>
    <name type="common">Tongue sole</name>
    <dbReference type="NCBI Taxonomy" id="244447"/>
    <lineage>
        <taxon>Eukaryota</taxon>
        <taxon>Metazoa</taxon>
        <taxon>Chordata</taxon>
        <taxon>Craniata</taxon>
        <taxon>Vertebrata</taxon>
        <taxon>Euteleostomi</taxon>
        <taxon>Actinopterygii</taxon>
        <taxon>Neopterygii</taxon>
        <taxon>Teleostei</taxon>
        <taxon>Neoteleostei</taxon>
        <taxon>Acanthomorphata</taxon>
        <taxon>Carangaria</taxon>
        <taxon>Pleuronectiformes</taxon>
        <taxon>Pleuronectoidei</taxon>
        <taxon>Cynoglossidae</taxon>
        <taxon>Cynoglossinae</taxon>
        <taxon>Cynoglossus</taxon>
    </lineage>
</organism>
<dbReference type="InParanoid" id="A0A3P8V4D7"/>
<dbReference type="Gene3D" id="3.40.140.10">
    <property type="entry name" value="Cytidine Deaminase, domain 2"/>
    <property type="match status" value="1"/>
</dbReference>
<evidence type="ECO:0000256" key="10">
    <source>
        <dbReference type="PIRSR" id="PIRSR606262-1"/>
    </source>
</evidence>
<evidence type="ECO:0000256" key="7">
    <source>
        <dbReference type="ARBA" id="ARBA00022833"/>
    </source>
</evidence>
<keyword evidence="16" id="KW-1185">Reference proteome</keyword>
<dbReference type="KEGG" id="csem:103386134"/>
<evidence type="ECO:0000256" key="9">
    <source>
        <dbReference type="ARBA" id="ARBA00049558"/>
    </source>
</evidence>
<proteinExistence type="inferred from homology"/>
<dbReference type="GO" id="GO:0042802">
    <property type="term" value="F:identical protein binding"/>
    <property type="evidence" value="ECO:0007669"/>
    <property type="project" value="UniProtKB-ARBA"/>
</dbReference>
<dbReference type="GO" id="GO:0005829">
    <property type="term" value="C:cytosol"/>
    <property type="evidence" value="ECO:0007669"/>
    <property type="project" value="TreeGrafter"/>
</dbReference>
<dbReference type="STRING" id="244447.ENSCSEP00000008001"/>
<dbReference type="GO" id="GO:0055086">
    <property type="term" value="P:nucleobase-containing small molecule metabolic process"/>
    <property type="evidence" value="ECO:0007669"/>
    <property type="project" value="UniProtKB-ARBA"/>
</dbReference>
<name>A0A3P8V4D7_CYNSE</name>
<reference evidence="15" key="2">
    <citation type="submission" date="2025-08" db="UniProtKB">
        <authorList>
            <consortium name="Ensembl"/>
        </authorList>
    </citation>
    <scope>IDENTIFICATION</scope>
</reference>
<evidence type="ECO:0000256" key="6">
    <source>
        <dbReference type="ARBA" id="ARBA00022801"/>
    </source>
</evidence>
<dbReference type="OMA" id="LTHFTCV"/>
<keyword evidence="6 13" id="KW-0378">Hydrolase</keyword>
<comment type="function">
    <text evidence="2 13">This enzyme scavenges exogenous and endogenous cytidine and 2'-deoxycytidine for UMP synthesis.</text>
</comment>
<dbReference type="InterPro" id="IPR016192">
    <property type="entry name" value="APOBEC/CMP_deaminase_Zn-bd"/>
</dbReference>
<dbReference type="FunCoup" id="A0A3P8V4D7">
    <property type="interactions" value="91"/>
</dbReference>
<dbReference type="NCBIfam" id="NF004064">
    <property type="entry name" value="PRK05578.1"/>
    <property type="match status" value="1"/>
</dbReference>
<dbReference type="PANTHER" id="PTHR11644">
    <property type="entry name" value="CYTIDINE DEAMINASE"/>
    <property type="match status" value="1"/>
</dbReference>
<dbReference type="RefSeq" id="XP_008318485.1">
    <property type="nucleotide sequence ID" value="XM_008320263.2"/>
</dbReference>
<evidence type="ECO:0000256" key="12">
    <source>
        <dbReference type="PIRSR" id="PIRSR606262-3"/>
    </source>
</evidence>
<feature type="binding site" evidence="12">
    <location>
        <position position="101"/>
    </location>
    <ligand>
        <name>Zn(2+)</name>
        <dbReference type="ChEBI" id="CHEBI:29105"/>
        <note>catalytic</note>
    </ligand>
</feature>
<dbReference type="GeneTree" id="ENSGT00390000000911"/>
<dbReference type="CDD" id="cd01283">
    <property type="entry name" value="cytidine_deaminase"/>
    <property type="match status" value="1"/>
</dbReference>
<dbReference type="GO" id="GO:0004126">
    <property type="term" value="F:cytidine deaminase activity"/>
    <property type="evidence" value="ECO:0007669"/>
    <property type="project" value="UniProtKB-UniRule"/>
</dbReference>
<feature type="binding site" evidence="12">
    <location>
        <position position="98"/>
    </location>
    <ligand>
        <name>Zn(2+)</name>
        <dbReference type="ChEBI" id="CHEBI:29105"/>
        <note>catalytic</note>
    </ligand>
</feature>
<protein>
    <recommendedName>
        <fullName evidence="4 13">Cytidine deaminase</fullName>
        <ecNumber evidence="4 13">3.5.4.5</ecNumber>
    </recommendedName>
    <alternativeName>
        <fullName evidence="8 13">Cytidine aminohydrolase</fullName>
    </alternativeName>
</protein>
<evidence type="ECO:0000256" key="13">
    <source>
        <dbReference type="RuleBase" id="RU364006"/>
    </source>
</evidence>
<keyword evidence="7 12" id="KW-0862">Zinc</keyword>
<feature type="active site" description="Proton donor" evidence="10">
    <location>
        <position position="66"/>
    </location>
</feature>
<feature type="domain" description="CMP/dCMP-type deaminase" evidence="14">
    <location>
        <begin position="12"/>
        <end position="139"/>
    </location>
</feature>
<dbReference type="InterPro" id="IPR002125">
    <property type="entry name" value="CMP_dCMP_dom"/>
</dbReference>
<dbReference type="InterPro" id="IPR016193">
    <property type="entry name" value="Cytidine_deaminase-like"/>
</dbReference>
<evidence type="ECO:0000256" key="3">
    <source>
        <dbReference type="ARBA" id="ARBA00006576"/>
    </source>
</evidence>
<evidence type="ECO:0000256" key="1">
    <source>
        <dbReference type="ARBA" id="ARBA00001947"/>
    </source>
</evidence>
<dbReference type="InterPro" id="IPR050202">
    <property type="entry name" value="Cyt/Deoxycyt_deaminase"/>
</dbReference>
<dbReference type="PROSITE" id="PS00903">
    <property type="entry name" value="CYT_DCMP_DEAMINASES_1"/>
    <property type="match status" value="1"/>
</dbReference>
<dbReference type="OrthoDB" id="414540at2759"/>
<dbReference type="Pfam" id="PF00383">
    <property type="entry name" value="dCMP_cyt_deam_1"/>
    <property type="match status" value="1"/>
</dbReference>
<dbReference type="GeneID" id="103386134"/>
<dbReference type="PANTHER" id="PTHR11644:SF24">
    <property type="entry name" value="CYTIDINE DEAMINASE"/>
    <property type="match status" value="1"/>
</dbReference>
<comment type="cofactor">
    <cofactor evidence="1 12 13">
        <name>Zn(2+)</name>
        <dbReference type="ChEBI" id="CHEBI:29105"/>
    </cofactor>
</comment>
<evidence type="ECO:0000256" key="11">
    <source>
        <dbReference type="PIRSR" id="PIRSR606262-2"/>
    </source>
</evidence>
<dbReference type="InterPro" id="IPR006262">
    <property type="entry name" value="Cyt_deam_tetra"/>
</dbReference>
<reference evidence="15" key="3">
    <citation type="submission" date="2025-09" db="UniProtKB">
        <authorList>
            <consortium name="Ensembl"/>
        </authorList>
    </citation>
    <scope>IDENTIFICATION</scope>
</reference>
<accession>A0A3P8V4D7</accession>
<evidence type="ECO:0000256" key="5">
    <source>
        <dbReference type="ARBA" id="ARBA00022723"/>
    </source>
</evidence>
<comment type="catalytic activity">
    <reaction evidence="9 13">
        <text>cytidine + H2O + H(+) = uridine + NH4(+)</text>
        <dbReference type="Rhea" id="RHEA:16069"/>
        <dbReference type="ChEBI" id="CHEBI:15377"/>
        <dbReference type="ChEBI" id="CHEBI:15378"/>
        <dbReference type="ChEBI" id="CHEBI:16704"/>
        <dbReference type="ChEBI" id="CHEBI:17562"/>
        <dbReference type="ChEBI" id="CHEBI:28938"/>
        <dbReference type="EC" id="3.5.4.5"/>
    </reaction>
</comment>
<evidence type="ECO:0000256" key="2">
    <source>
        <dbReference type="ARBA" id="ARBA00003949"/>
    </source>
</evidence>
<dbReference type="GO" id="GO:0008270">
    <property type="term" value="F:zinc ion binding"/>
    <property type="evidence" value="ECO:0007669"/>
    <property type="project" value="UniProtKB-UniRule"/>
</dbReference>